<keyword evidence="2" id="KW-1185">Reference proteome</keyword>
<gene>
    <name evidence="1" type="ORF">POCTA_138.1.T0110478</name>
</gene>
<evidence type="ECO:0000313" key="2">
    <source>
        <dbReference type="Proteomes" id="UP000683925"/>
    </source>
</evidence>
<organism evidence="1 2">
    <name type="scientific">Paramecium octaurelia</name>
    <dbReference type="NCBI Taxonomy" id="43137"/>
    <lineage>
        <taxon>Eukaryota</taxon>
        <taxon>Sar</taxon>
        <taxon>Alveolata</taxon>
        <taxon>Ciliophora</taxon>
        <taxon>Intramacronucleata</taxon>
        <taxon>Oligohymenophorea</taxon>
        <taxon>Peniculida</taxon>
        <taxon>Parameciidae</taxon>
        <taxon>Paramecium</taxon>
    </lineage>
</organism>
<accession>A0A8S1SGW2</accession>
<dbReference type="EMBL" id="CAJJDP010000010">
    <property type="protein sequence ID" value="CAD8140531.1"/>
    <property type="molecule type" value="Genomic_DNA"/>
</dbReference>
<comment type="caution">
    <text evidence="1">The sequence shown here is derived from an EMBL/GenBank/DDBJ whole genome shotgun (WGS) entry which is preliminary data.</text>
</comment>
<proteinExistence type="predicted"/>
<evidence type="ECO:0000313" key="1">
    <source>
        <dbReference type="EMBL" id="CAD8140531.1"/>
    </source>
</evidence>
<protein>
    <submittedName>
        <fullName evidence="1">Uncharacterized protein</fullName>
    </submittedName>
</protein>
<dbReference type="Proteomes" id="UP000683925">
    <property type="component" value="Unassembled WGS sequence"/>
</dbReference>
<dbReference type="AlphaFoldDB" id="A0A8S1SGW2"/>
<sequence>MIKIVKTNYKPGLNVSHNRELSEVNIIDKNTILSQICIQ</sequence>
<reference evidence="1" key="1">
    <citation type="submission" date="2021-01" db="EMBL/GenBank/DDBJ databases">
        <authorList>
            <consortium name="Genoscope - CEA"/>
            <person name="William W."/>
        </authorList>
    </citation>
    <scope>NUCLEOTIDE SEQUENCE</scope>
</reference>
<name>A0A8S1SGW2_PAROT</name>